<keyword evidence="5" id="KW-1185">Reference proteome</keyword>
<proteinExistence type="predicted"/>
<dbReference type="RefSeq" id="WP_265419978.1">
    <property type="nucleotide sequence ID" value="NZ_CP093443.1"/>
</dbReference>
<keyword evidence="2" id="KW-1133">Transmembrane helix</keyword>
<keyword evidence="2" id="KW-0812">Transmembrane</keyword>
<evidence type="ECO:0000256" key="1">
    <source>
        <dbReference type="SAM" id="MobiDB-lite"/>
    </source>
</evidence>
<dbReference type="EMBL" id="CP093443">
    <property type="protein sequence ID" value="UVI37438.1"/>
    <property type="molecule type" value="Genomic_DNA"/>
</dbReference>
<dbReference type="Proteomes" id="UP001064879">
    <property type="component" value="Chromosome"/>
</dbReference>
<reference evidence="4" key="1">
    <citation type="submission" date="2022-03" db="EMBL/GenBank/DDBJ databases">
        <title>Brevibacterium spongiae sp. nov., isolated from marine sponge.</title>
        <authorList>
            <person name="Li Z."/>
            <person name="Zhang M."/>
        </authorList>
    </citation>
    <scope>NUCLEOTIDE SEQUENCE</scope>
    <source>
        <strain evidence="4">WHS-Z9</strain>
    </source>
</reference>
<evidence type="ECO:0000259" key="3">
    <source>
        <dbReference type="PROSITE" id="PS51782"/>
    </source>
</evidence>
<evidence type="ECO:0000313" key="4">
    <source>
        <dbReference type="EMBL" id="UVI37438.1"/>
    </source>
</evidence>
<evidence type="ECO:0000313" key="5">
    <source>
        <dbReference type="Proteomes" id="UP001064879"/>
    </source>
</evidence>
<keyword evidence="2" id="KW-0472">Membrane</keyword>
<dbReference type="CDD" id="cd00118">
    <property type="entry name" value="LysM"/>
    <property type="match status" value="1"/>
</dbReference>
<dbReference type="PROSITE" id="PS51782">
    <property type="entry name" value="LYSM"/>
    <property type="match status" value="1"/>
</dbReference>
<dbReference type="Gene3D" id="3.10.350.10">
    <property type="entry name" value="LysM domain"/>
    <property type="match status" value="1"/>
</dbReference>
<organism evidence="4 5">
    <name type="scientific">Brevibacterium spongiae</name>
    <dbReference type="NCBI Taxonomy" id="2909672"/>
    <lineage>
        <taxon>Bacteria</taxon>
        <taxon>Bacillati</taxon>
        <taxon>Actinomycetota</taxon>
        <taxon>Actinomycetes</taxon>
        <taxon>Micrococcales</taxon>
        <taxon>Brevibacteriaceae</taxon>
        <taxon>Brevibacterium</taxon>
    </lineage>
</organism>
<dbReference type="InterPro" id="IPR036779">
    <property type="entry name" value="LysM_dom_sf"/>
</dbReference>
<feature type="domain" description="LysM" evidence="3">
    <location>
        <begin position="201"/>
        <end position="255"/>
    </location>
</feature>
<feature type="region of interest" description="Disordered" evidence="1">
    <location>
        <begin position="120"/>
        <end position="202"/>
    </location>
</feature>
<accession>A0ABY5SS98</accession>
<sequence length="257" mass="26779">MYLLIACAGSWLVLLGSFGAAWAQLPQPWTTSDLVVIAVIGTAVLAFSRLGLVSLLALLLRLLPSGRLRSRLAGCVLRVTPRLLASSVLAVASTGVALQAVHAVPVSDVDGTTAAHSEVLRPVAVAPADPGWPTLEDDAPSGSGLPDPAWPTEPPPGEPPPEDASDPPKHDQREPDDDHAGAPENPDSAESHPDPAVPPNTVHVVEDGESLWSIAASLAESPDDTPQLVDEVYTANREIIGPDPSLIIAGQRLEIQP</sequence>
<feature type="transmembrane region" description="Helical" evidence="2">
    <location>
        <begin position="33"/>
        <end position="60"/>
    </location>
</feature>
<feature type="compositionally biased region" description="Pro residues" evidence="1">
    <location>
        <begin position="148"/>
        <end position="159"/>
    </location>
</feature>
<feature type="compositionally biased region" description="Basic and acidic residues" evidence="1">
    <location>
        <begin position="166"/>
        <end position="181"/>
    </location>
</feature>
<dbReference type="InterPro" id="IPR018392">
    <property type="entry name" value="LysM"/>
</dbReference>
<protein>
    <submittedName>
        <fullName evidence="4">LysM peptidoglycan-binding domain-containing protein</fullName>
    </submittedName>
</protein>
<evidence type="ECO:0000256" key="2">
    <source>
        <dbReference type="SAM" id="Phobius"/>
    </source>
</evidence>
<name>A0ABY5SS98_9MICO</name>
<gene>
    <name evidence="4" type="ORF">L1F31_07280</name>
</gene>